<reference evidence="2" key="1">
    <citation type="journal article" date="2023" name="Front. Microbiol.">
        <title>Genomic-based phylogenetic and metabolic analyses of the genus Natronomonas, and description of Natronomonas aquatica sp. nov.</title>
        <authorList>
            <person name="Garcia-Roldan A."/>
            <person name="Duran-Viseras A."/>
            <person name="de la Haba R.R."/>
            <person name="Corral P."/>
            <person name="Sanchez-Porro C."/>
            <person name="Ventosa A."/>
        </authorList>
    </citation>
    <scope>NUCLEOTIDE SEQUENCE</scope>
    <source>
        <strain evidence="2">F2-12</strain>
    </source>
</reference>
<evidence type="ECO:0000313" key="3">
    <source>
        <dbReference type="Proteomes" id="UP001139494"/>
    </source>
</evidence>
<dbReference type="Pfam" id="PF23432">
    <property type="entry name" value="DUF7118"/>
    <property type="match status" value="1"/>
</dbReference>
<dbReference type="InterPro" id="IPR055542">
    <property type="entry name" value="DUF7118"/>
</dbReference>
<comment type="caution">
    <text evidence="2">The sequence shown here is derived from an EMBL/GenBank/DDBJ whole genome shotgun (WGS) entry which is preliminary data.</text>
</comment>
<name>A0A9R1D5J7_9EURY</name>
<dbReference type="EMBL" id="JAHLKM010000001">
    <property type="protein sequence ID" value="MCQ4331927.1"/>
    <property type="molecule type" value="Genomic_DNA"/>
</dbReference>
<keyword evidence="3" id="KW-1185">Reference proteome</keyword>
<dbReference type="AlphaFoldDB" id="A0A9R1D5J7"/>
<keyword evidence="1" id="KW-0175">Coiled coil</keyword>
<proteinExistence type="predicted"/>
<protein>
    <submittedName>
        <fullName evidence="2">Uncharacterized protein</fullName>
    </submittedName>
</protein>
<dbReference type="RefSeq" id="WP_256027736.1">
    <property type="nucleotide sequence ID" value="NZ_JAHLKM010000001.1"/>
</dbReference>
<accession>A0A9R1D5J7</accession>
<sequence length="386" mass="44718">MTPSTDTDVDADSEVIDELRRVEKRIETLRSELENGDIPTGRLEELAEIYRSVETVLDRWEERATDWDDFQGYVEFRDDLAETLEAAPEDVPERDAFLEADEHVKTSGVSTSLDESDFDAARAALEPVRSAVETYEALESAREERGKLYRRARRRATDLRDRIDALERIEALGEADLDAPTERLREPIATYNESIRDDFEAFRRETPARELLSFLRKAARTPFVEYEPPPEELFEYVHTQPAGERTIDELLEYAEYSSSKLSHYVEDADLLKRRIATNRTYLERLSADPLRIEWPPRTDDVLWFRTRELLPLVERFAEESTVETLREVRSLTRSSEYERLRRAAESAAELTDDERRRLESGAIGAELSAAREKLDRLEGALDEHDP</sequence>
<organism evidence="2 3">
    <name type="scientific">Natronomonas aquatica</name>
    <dbReference type="NCBI Taxonomy" id="2841590"/>
    <lineage>
        <taxon>Archaea</taxon>
        <taxon>Methanobacteriati</taxon>
        <taxon>Methanobacteriota</taxon>
        <taxon>Stenosarchaea group</taxon>
        <taxon>Halobacteria</taxon>
        <taxon>Halobacteriales</taxon>
        <taxon>Natronomonadaceae</taxon>
        <taxon>Natronomonas</taxon>
    </lineage>
</organism>
<dbReference type="Proteomes" id="UP001139494">
    <property type="component" value="Unassembled WGS sequence"/>
</dbReference>
<feature type="coiled-coil region" evidence="1">
    <location>
        <begin position="12"/>
        <end position="63"/>
    </location>
</feature>
<evidence type="ECO:0000256" key="1">
    <source>
        <dbReference type="SAM" id="Coils"/>
    </source>
</evidence>
<gene>
    <name evidence="2" type="ORF">KM295_00205</name>
</gene>
<evidence type="ECO:0000313" key="2">
    <source>
        <dbReference type="EMBL" id="MCQ4331927.1"/>
    </source>
</evidence>